<dbReference type="CDD" id="cd15222">
    <property type="entry name" value="7tmA_OR51-like"/>
    <property type="match status" value="1"/>
</dbReference>
<feature type="transmembrane region" description="Helical" evidence="10">
    <location>
        <begin position="272"/>
        <end position="296"/>
    </location>
</feature>
<dbReference type="Gene3D" id="1.20.1070.10">
    <property type="entry name" value="Rhodopsin 7-helix transmembrane proteins"/>
    <property type="match status" value="1"/>
</dbReference>
<dbReference type="GO" id="GO:0004984">
    <property type="term" value="F:olfactory receptor activity"/>
    <property type="evidence" value="ECO:0007669"/>
    <property type="project" value="InterPro"/>
</dbReference>
<evidence type="ECO:0000259" key="11">
    <source>
        <dbReference type="PROSITE" id="PS50262"/>
    </source>
</evidence>
<comment type="subcellular location">
    <subcellularLocation>
        <location evidence="10">Cell membrane</location>
        <topology evidence="10">Multi-pass membrane protein</topology>
    </subcellularLocation>
    <subcellularLocation>
        <location evidence="2">Membrane</location>
        <topology evidence="2">Multi-pass membrane protein</topology>
    </subcellularLocation>
</comment>
<dbReference type="PROSITE" id="PS50262">
    <property type="entry name" value="G_PROTEIN_RECEP_F1_2"/>
    <property type="match status" value="1"/>
</dbReference>
<evidence type="ECO:0000256" key="3">
    <source>
        <dbReference type="ARBA" id="ARBA00022606"/>
    </source>
</evidence>
<feature type="transmembrane region" description="Helical" evidence="10">
    <location>
        <begin position="199"/>
        <end position="223"/>
    </location>
</feature>
<evidence type="ECO:0000256" key="7">
    <source>
        <dbReference type="ARBA" id="ARBA00023136"/>
    </source>
</evidence>
<organism evidence="12 13">
    <name type="scientific">Pyxicephalus adspersus</name>
    <name type="common">African bullfrog</name>
    <dbReference type="NCBI Taxonomy" id="30357"/>
    <lineage>
        <taxon>Eukaryota</taxon>
        <taxon>Metazoa</taxon>
        <taxon>Chordata</taxon>
        <taxon>Craniata</taxon>
        <taxon>Vertebrata</taxon>
        <taxon>Euteleostomi</taxon>
        <taxon>Amphibia</taxon>
        <taxon>Batrachia</taxon>
        <taxon>Anura</taxon>
        <taxon>Neobatrachia</taxon>
        <taxon>Ranoidea</taxon>
        <taxon>Pyxicephalidae</taxon>
        <taxon>Pyxicephalinae</taxon>
        <taxon>Pyxicephalus</taxon>
    </lineage>
</organism>
<dbReference type="PANTHER" id="PTHR26450:SF87">
    <property type="entry name" value="OLFACTORY RECEPTOR 51F2"/>
    <property type="match status" value="1"/>
</dbReference>
<dbReference type="InterPro" id="IPR017452">
    <property type="entry name" value="GPCR_Rhodpsn_7TM"/>
</dbReference>
<keyword evidence="5 10" id="KW-0552">Olfaction</keyword>
<feature type="transmembrane region" description="Helical" evidence="10">
    <location>
        <begin position="134"/>
        <end position="156"/>
    </location>
</feature>
<dbReference type="InterPro" id="IPR000725">
    <property type="entry name" value="Olfact_rcpt"/>
</dbReference>
<comment type="similarity">
    <text evidence="9">Belongs to the G-protein coupled receptor 1 family.</text>
</comment>
<protein>
    <recommendedName>
        <fullName evidence="10">Olfactory receptor</fullName>
    </recommendedName>
</protein>
<feature type="transmembrane region" description="Helical" evidence="10">
    <location>
        <begin position="100"/>
        <end position="122"/>
    </location>
</feature>
<keyword evidence="4 9" id="KW-0812">Transmembrane</keyword>
<keyword evidence="6 10" id="KW-1133">Transmembrane helix</keyword>
<dbReference type="PANTHER" id="PTHR26450">
    <property type="entry name" value="OLFACTORY RECEPTOR 56B1-RELATED"/>
    <property type="match status" value="1"/>
</dbReference>
<dbReference type="FunFam" id="1.20.1070.10:FF:000006">
    <property type="entry name" value="Olfactory receptor"/>
    <property type="match status" value="1"/>
</dbReference>
<evidence type="ECO:0000256" key="1">
    <source>
        <dbReference type="ARBA" id="ARBA00002936"/>
    </source>
</evidence>
<dbReference type="PRINTS" id="PR00237">
    <property type="entry name" value="GPCRRHODOPSN"/>
</dbReference>
<dbReference type="PROSITE" id="PS00237">
    <property type="entry name" value="G_PROTEIN_RECEP_F1_1"/>
    <property type="match status" value="1"/>
</dbReference>
<comment type="function">
    <text evidence="1">Odorant receptor.</text>
</comment>
<dbReference type="GO" id="GO:0004930">
    <property type="term" value="F:G protein-coupled receptor activity"/>
    <property type="evidence" value="ECO:0007669"/>
    <property type="project" value="UniProtKB-KW"/>
</dbReference>
<evidence type="ECO:0000256" key="8">
    <source>
        <dbReference type="ARBA" id="ARBA00023224"/>
    </source>
</evidence>
<feature type="transmembrane region" description="Helical" evidence="10">
    <location>
        <begin position="62"/>
        <end position="80"/>
    </location>
</feature>
<evidence type="ECO:0000256" key="10">
    <source>
        <dbReference type="RuleBase" id="RU363047"/>
    </source>
</evidence>
<feature type="domain" description="G-protein coupled receptors family 1 profile" evidence="11">
    <location>
        <begin position="43"/>
        <end position="294"/>
    </location>
</feature>
<keyword evidence="9" id="KW-0675">Receptor</keyword>
<evidence type="ECO:0000256" key="2">
    <source>
        <dbReference type="ARBA" id="ARBA00004141"/>
    </source>
</evidence>
<gene>
    <name evidence="12" type="ORF">GDO54_000025</name>
</gene>
<keyword evidence="7 10" id="KW-0472">Membrane</keyword>
<dbReference type="InterPro" id="IPR050402">
    <property type="entry name" value="OR51/52/56-like"/>
</dbReference>
<comment type="caution">
    <text evidence="12">The sequence shown here is derived from an EMBL/GenBank/DDBJ whole genome shotgun (WGS) entry which is preliminary data.</text>
</comment>
<evidence type="ECO:0000256" key="4">
    <source>
        <dbReference type="ARBA" id="ARBA00022692"/>
    </source>
</evidence>
<dbReference type="SUPFAM" id="SSF81321">
    <property type="entry name" value="Family A G protein-coupled receptor-like"/>
    <property type="match status" value="1"/>
</dbReference>
<evidence type="ECO:0000313" key="12">
    <source>
        <dbReference type="EMBL" id="DBA32216.1"/>
    </source>
</evidence>
<accession>A0AAV3ATH2</accession>
<keyword evidence="9" id="KW-0297">G-protein coupled receptor</keyword>
<dbReference type="EMBL" id="DYDO01000001">
    <property type="protein sequence ID" value="DBA32216.1"/>
    <property type="molecule type" value="Genomic_DNA"/>
</dbReference>
<evidence type="ECO:0000256" key="5">
    <source>
        <dbReference type="ARBA" id="ARBA00022725"/>
    </source>
</evidence>
<keyword evidence="8 9" id="KW-0807">Transducer</keyword>
<evidence type="ECO:0000256" key="9">
    <source>
        <dbReference type="RuleBase" id="RU000688"/>
    </source>
</evidence>
<keyword evidence="10" id="KW-1003">Cell membrane</keyword>
<dbReference type="PRINTS" id="PR00245">
    <property type="entry name" value="OLFACTORYR"/>
</dbReference>
<evidence type="ECO:0000313" key="13">
    <source>
        <dbReference type="Proteomes" id="UP001181693"/>
    </source>
</evidence>
<proteinExistence type="inferred from homology"/>
<dbReference type="GO" id="GO:0005886">
    <property type="term" value="C:plasma membrane"/>
    <property type="evidence" value="ECO:0007669"/>
    <property type="project" value="UniProtKB-SubCell"/>
</dbReference>
<name>A0AAV3ATH2_PYXAD</name>
<feature type="transmembrane region" description="Helical" evidence="10">
    <location>
        <begin position="244"/>
        <end position="266"/>
    </location>
</feature>
<dbReference type="AlphaFoldDB" id="A0AAV3ATH2"/>
<keyword evidence="13" id="KW-1185">Reference proteome</keyword>
<evidence type="ECO:0000256" key="6">
    <source>
        <dbReference type="ARBA" id="ARBA00022989"/>
    </source>
</evidence>
<reference evidence="12" key="1">
    <citation type="thesis" date="2020" institute="ProQuest LLC" country="789 East Eisenhower Parkway, Ann Arbor, MI, USA">
        <title>Comparative Genomics and Chromosome Evolution.</title>
        <authorList>
            <person name="Mudd A.B."/>
        </authorList>
    </citation>
    <scope>NUCLEOTIDE SEQUENCE</scope>
    <source>
        <strain evidence="12">1538</strain>
        <tissue evidence="12">Blood</tissue>
    </source>
</reference>
<dbReference type="Pfam" id="PF13853">
    <property type="entry name" value="7tm_4"/>
    <property type="match status" value="1"/>
</dbReference>
<keyword evidence="3 10" id="KW-0716">Sensory transduction</keyword>
<dbReference type="Proteomes" id="UP001181693">
    <property type="component" value="Unassembled WGS sequence"/>
</dbReference>
<dbReference type="InterPro" id="IPR000276">
    <property type="entry name" value="GPCR_Rhodpsn"/>
</dbReference>
<sequence>MSKANCSNQLPTHFILLGIPGLEPVYLYLALVFTIVYLTSVMGNLTLLFIIKIDRSLHEPMYFFLCMLSAIDLVLSNSTTPKMLGILWSNNNEIYFEACLTQMFFLHSFAIIESALLLAMSFDRYIAICHPLRYNSILTNLLITGVGVLAVSRAIALMTPLPFLLKRLPFCSASVIHHSYCEHMAVVKLACVDTTFNNIYGLVVALFIVGLDLIFIVWSYILILQAVFRLASAEARFKALSTCAAHICAILSFYVPVVLSSVVHRFGKDVPIHIHILLANVYLMLPPLINPIVYGVRTKQIRKIIKSAFNLVM</sequence>
<feature type="transmembrane region" description="Helical" evidence="10">
    <location>
        <begin position="25"/>
        <end position="50"/>
    </location>
</feature>